<evidence type="ECO:0000313" key="2">
    <source>
        <dbReference type="EMBL" id="KAF3954987.1"/>
    </source>
</evidence>
<sequence>MALNYYAGRAKPMKTKSPINVRWNKPEMNWYKLNTDGSAMRNPERSPRTAQHQRFGANSLSRDGQSSINHNHNHRPLSHRPRRRPLQPPIST</sequence>
<dbReference type="Proteomes" id="UP000737018">
    <property type="component" value="Unassembled WGS sequence"/>
</dbReference>
<proteinExistence type="predicted"/>
<feature type="compositionally biased region" description="Polar residues" evidence="1">
    <location>
        <begin position="48"/>
        <end position="68"/>
    </location>
</feature>
<accession>A0A8J4VEA4</accession>
<keyword evidence="3" id="KW-1185">Reference proteome</keyword>
<gene>
    <name evidence="2" type="ORF">CMV_019745</name>
</gene>
<dbReference type="AlphaFoldDB" id="A0A8J4VEA4"/>
<feature type="region of interest" description="Disordered" evidence="1">
    <location>
        <begin position="34"/>
        <end position="92"/>
    </location>
</feature>
<dbReference type="EMBL" id="JRKL02003525">
    <property type="protein sequence ID" value="KAF3954987.1"/>
    <property type="molecule type" value="Genomic_DNA"/>
</dbReference>
<feature type="compositionally biased region" description="Basic residues" evidence="1">
    <location>
        <begin position="71"/>
        <end position="85"/>
    </location>
</feature>
<reference evidence="2" key="1">
    <citation type="submission" date="2020-03" db="EMBL/GenBank/DDBJ databases">
        <title>Castanea mollissima Vanexum genome sequencing.</title>
        <authorList>
            <person name="Staton M."/>
        </authorList>
    </citation>
    <scope>NUCLEOTIDE SEQUENCE</scope>
    <source>
        <tissue evidence="2">Leaf</tissue>
    </source>
</reference>
<dbReference type="OrthoDB" id="1752183at2759"/>
<organism evidence="2 3">
    <name type="scientific">Castanea mollissima</name>
    <name type="common">Chinese chestnut</name>
    <dbReference type="NCBI Taxonomy" id="60419"/>
    <lineage>
        <taxon>Eukaryota</taxon>
        <taxon>Viridiplantae</taxon>
        <taxon>Streptophyta</taxon>
        <taxon>Embryophyta</taxon>
        <taxon>Tracheophyta</taxon>
        <taxon>Spermatophyta</taxon>
        <taxon>Magnoliopsida</taxon>
        <taxon>eudicotyledons</taxon>
        <taxon>Gunneridae</taxon>
        <taxon>Pentapetalae</taxon>
        <taxon>rosids</taxon>
        <taxon>fabids</taxon>
        <taxon>Fagales</taxon>
        <taxon>Fagaceae</taxon>
        <taxon>Castanea</taxon>
    </lineage>
</organism>
<comment type="caution">
    <text evidence="2">The sequence shown here is derived from an EMBL/GenBank/DDBJ whole genome shotgun (WGS) entry which is preliminary data.</text>
</comment>
<evidence type="ECO:0000256" key="1">
    <source>
        <dbReference type="SAM" id="MobiDB-lite"/>
    </source>
</evidence>
<protein>
    <submittedName>
        <fullName evidence="2">Uncharacterized protein</fullName>
    </submittedName>
</protein>
<name>A0A8J4VEA4_9ROSI</name>
<evidence type="ECO:0000313" key="3">
    <source>
        <dbReference type="Proteomes" id="UP000737018"/>
    </source>
</evidence>